<keyword evidence="3" id="KW-0645">Protease</keyword>
<comment type="caution">
    <text evidence="7">The sequence shown here is derived from an EMBL/GenBank/DDBJ whole genome shotgun (WGS) entry which is preliminary data.</text>
</comment>
<evidence type="ECO:0000259" key="5">
    <source>
        <dbReference type="Pfam" id="PF00675"/>
    </source>
</evidence>
<evidence type="ECO:0000313" key="7">
    <source>
        <dbReference type="EMBL" id="MBB3066708.1"/>
    </source>
</evidence>
<dbReference type="Proteomes" id="UP000581135">
    <property type="component" value="Unassembled WGS sequence"/>
</dbReference>
<dbReference type="GO" id="GO:0006508">
    <property type="term" value="P:proteolysis"/>
    <property type="evidence" value="ECO:0007669"/>
    <property type="project" value="InterPro"/>
</dbReference>
<dbReference type="InterPro" id="IPR050361">
    <property type="entry name" value="MPP/UQCRC_Complex"/>
</dbReference>
<evidence type="ECO:0000256" key="3">
    <source>
        <dbReference type="ARBA" id="ARBA00023049"/>
    </source>
</evidence>
<evidence type="ECO:0000313" key="8">
    <source>
        <dbReference type="Proteomes" id="UP000581135"/>
    </source>
</evidence>
<evidence type="ECO:0000256" key="1">
    <source>
        <dbReference type="ARBA" id="ARBA00001947"/>
    </source>
</evidence>
<feature type="domain" description="Peptidase M16 C-terminal" evidence="6">
    <location>
        <begin position="168"/>
        <end position="340"/>
    </location>
</feature>
<gene>
    <name evidence="7" type="ORF">FHR98_003018</name>
</gene>
<reference evidence="7 8" key="1">
    <citation type="submission" date="2020-08" db="EMBL/GenBank/DDBJ databases">
        <title>Genomic Encyclopedia of Type Strains, Phase III (KMG-III): the genomes of soil and plant-associated and newly described type strains.</title>
        <authorList>
            <person name="Whitman W."/>
        </authorList>
    </citation>
    <scope>NUCLEOTIDE SEQUENCE [LARGE SCALE GENOMIC DNA]</scope>
    <source>
        <strain evidence="7 8">CECT 8803</strain>
    </source>
</reference>
<dbReference type="InterPro" id="IPR011765">
    <property type="entry name" value="Pept_M16_N"/>
</dbReference>
<dbReference type="InterPro" id="IPR001431">
    <property type="entry name" value="Pept_M16_Zn_BS"/>
</dbReference>
<accession>A0A839SWM6</accession>
<dbReference type="InterPro" id="IPR011249">
    <property type="entry name" value="Metalloenz_LuxS/M16"/>
</dbReference>
<dbReference type="InterPro" id="IPR007863">
    <property type="entry name" value="Peptidase_M16_C"/>
</dbReference>
<dbReference type="EMBL" id="JACHXA010000010">
    <property type="protein sequence ID" value="MBB3066708.1"/>
    <property type="molecule type" value="Genomic_DNA"/>
</dbReference>
<protein>
    <submittedName>
        <fullName evidence="7">Putative Zn-dependent peptidase</fullName>
    </submittedName>
</protein>
<dbReference type="PANTHER" id="PTHR11851:SF49">
    <property type="entry name" value="MITOCHONDRIAL-PROCESSING PEPTIDASE SUBUNIT ALPHA"/>
    <property type="match status" value="1"/>
</dbReference>
<dbReference type="PROSITE" id="PS00143">
    <property type="entry name" value="INSULINASE"/>
    <property type="match status" value="1"/>
</dbReference>
<dbReference type="SUPFAM" id="SSF63411">
    <property type="entry name" value="LuxS/MPP-like metallohydrolase"/>
    <property type="match status" value="2"/>
</dbReference>
<dbReference type="Pfam" id="PF05193">
    <property type="entry name" value="Peptidase_M16_C"/>
    <property type="match status" value="1"/>
</dbReference>
<evidence type="ECO:0000259" key="6">
    <source>
        <dbReference type="Pfam" id="PF05193"/>
    </source>
</evidence>
<feature type="domain" description="Peptidase M16 N-terminal" evidence="5">
    <location>
        <begin position="15"/>
        <end position="160"/>
    </location>
</feature>
<keyword evidence="8" id="KW-1185">Reference proteome</keyword>
<proteinExistence type="inferred from homology"/>
<comment type="cofactor">
    <cofactor evidence="1">
        <name>Zn(2+)</name>
        <dbReference type="ChEBI" id="CHEBI:29105"/>
    </cofactor>
</comment>
<sequence length="421" mass="45829">MQKVEVTRLDNGLTVVSDARPDVASVAMGVWVNVGTRQEPARLNGIAHMLEHMAFKGTERRSAFDIAREIEDVGGSLNAYTSRESTAYHAQVLAADMPLALDMLADILQHSTFVGEELERERGVILQELGQAADTPDDIIFDHFQETAFPNQPLGRPVLGRPEVIRAVTADDLRGYMQQHYHAGNMVVSAAGQLTHDDFVERVATAFDSLPQVGATEPLDNASYLGGEFRENKSLEQAHLVLGFPGLSRLDDDYYAVNLLATLLGGGMSSRLFQEVREKRGLVYSIFAFHSAYSDKGLFGIYAGTGEEETAALLPVICDQLSEVSVTLSEEEVDRARAQLRASILMGLESSASRCENQAKQLLAFGRVLTIEEIEAKLAAVDAAQIKRLAARLAGLPPTLASIGPLSKLESFDSLRSRLVA</sequence>
<keyword evidence="3" id="KW-0482">Metalloprotease</keyword>
<dbReference type="AlphaFoldDB" id="A0A839SWM6"/>
<dbReference type="Pfam" id="PF00675">
    <property type="entry name" value="Peptidase_M16"/>
    <property type="match status" value="1"/>
</dbReference>
<evidence type="ECO:0000256" key="4">
    <source>
        <dbReference type="RuleBase" id="RU004447"/>
    </source>
</evidence>
<dbReference type="RefSeq" id="WP_183417537.1">
    <property type="nucleotide sequence ID" value="NZ_JACHXA010000010.1"/>
</dbReference>
<organism evidence="7 8">
    <name type="scientific">Limibacillus halophilus</name>
    <dbReference type="NCBI Taxonomy" id="1579333"/>
    <lineage>
        <taxon>Bacteria</taxon>
        <taxon>Pseudomonadati</taxon>
        <taxon>Pseudomonadota</taxon>
        <taxon>Alphaproteobacteria</taxon>
        <taxon>Rhodospirillales</taxon>
        <taxon>Rhodovibrionaceae</taxon>
        <taxon>Limibacillus</taxon>
    </lineage>
</organism>
<dbReference type="PANTHER" id="PTHR11851">
    <property type="entry name" value="METALLOPROTEASE"/>
    <property type="match status" value="1"/>
</dbReference>
<dbReference type="GO" id="GO:0004222">
    <property type="term" value="F:metalloendopeptidase activity"/>
    <property type="evidence" value="ECO:0007669"/>
    <property type="project" value="InterPro"/>
</dbReference>
<comment type="similarity">
    <text evidence="2 4">Belongs to the peptidase M16 family.</text>
</comment>
<dbReference type="GO" id="GO:0046872">
    <property type="term" value="F:metal ion binding"/>
    <property type="evidence" value="ECO:0007669"/>
    <property type="project" value="InterPro"/>
</dbReference>
<evidence type="ECO:0000256" key="2">
    <source>
        <dbReference type="ARBA" id="ARBA00007261"/>
    </source>
</evidence>
<keyword evidence="3" id="KW-0378">Hydrolase</keyword>
<dbReference type="Gene3D" id="3.30.830.10">
    <property type="entry name" value="Metalloenzyme, LuxS/M16 peptidase-like"/>
    <property type="match status" value="2"/>
</dbReference>
<dbReference type="FunFam" id="3.30.830.10:FF:000008">
    <property type="entry name" value="Mitochondrial-processing peptidase subunit beta"/>
    <property type="match status" value="1"/>
</dbReference>
<name>A0A839SWM6_9PROT</name>